<dbReference type="AlphaFoldDB" id="A0A0F9WHS0"/>
<protein>
    <submittedName>
        <fullName evidence="1">Uncharacterized protein</fullName>
    </submittedName>
</protein>
<organism evidence="1">
    <name type="scientific">marine sediment metagenome</name>
    <dbReference type="NCBI Taxonomy" id="412755"/>
    <lineage>
        <taxon>unclassified sequences</taxon>
        <taxon>metagenomes</taxon>
        <taxon>ecological metagenomes</taxon>
    </lineage>
</organism>
<reference evidence="1" key="1">
    <citation type="journal article" date="2015" name="Nature">
        <title>Complex archaea that bridge the gap between prokaryotes and eukaryotes.</title>
        <authorList>
            <person name="Spang A."/>
            <person name="Saw J.H."/>
            <person name="Jorgensen S.L."/>
            <person name="Zaremba-Niedzwiedzka K."/>
            <person name="Martijn J."/>
            <person name="Lind A.E."/>
            <person name="van Eijk R."/>
            <person name="Schleper C."/>
            <person name="Guy L."/>
            <person name="Ettema T.J."/>
        </authorList>
    </citation>
    <scope>NUCLEOTIDE SEQUENCE</scope>
</reference>
<name>A0A0F9WHS0_9ZZZZ</name>
<accession>A0A0F9WHS0</accession>
<gene>
    <name evidence="1" type="ORF">LCGC14_0278000</name>
</gene>
<evidence type="ECO:0000313" key="1">
    <source>
        <dbReference type="EMBL" id="KKN85481.1"/>
    </source>
</evidence>
<comment type="caution">
    <text evidence="1">The sequence shown here is derived from an EMBL/GenBank/DDBJ whole genome shotgun (WGS) entry which is preliminary data.</text>
</comment>
<sequence>MNKVEARKLNDKIQAIYEKPLYEMSVEEMDKAVIDLIIRTFDRFKEQEQS</sequence>
<proteinExistence type="predicted"/>
<dbReference type="EMBL" id="LAZR01000158">
    <property type="protein sequence ID" value="KKN85481.1"/>
    <property type="molecule type" value="Genomic_DNA"/>
</dbReference>